<evidence type="ECO:0000256" key="1">
    <source>
        <dbReference type="SAM" id="MobiDB-lite"/>
    </source>
</evidence>
<dbReference type="AlphaFoldDB" id="F6HT80"/>
<evidence type="ECO:0000313" key="2">
    <source>
        <dbReference type="EMBL" id="CCB57890.1"/>
    </source>
</evidence>
<dbReference type="InParanoid" id="F6HT80"/>
<reference evidence="3" key="1">
    <citation type="journal article" date="2007" name="Nature">
        <title>The grapevine genome sequence suggests ancestral hexaploidization in major angiosperm phyla.</title>
        <authorList>
            <consortium name="The French-Italian Public Consortium for Grapevine Genome Characterization."/>
            <person name="Jaillon O."/>
            <person name="Aury J.-M."/>
            <person name="Noel B."/>
            <person name="Policriti A."/>
            <person name="Clepet C."/>
            <person name="Casagrande A."/>
            <person name="Choisne N."/>
            <person name="Aubourg S."/>
            <person name="Vitulo N."/>
            <person name="Jubin C."/>
            <person name="Vezzi A."/>
            <person name="Legeai F."/>
            <person name="Hugueney P."/>
            <person name="Dasilva C."/>
            <person name="Horner D."/>
            <person name="Mica E."/>
            <person name="Jublot D."/>
            <person name="Poulain J."/>
            <person name="Bruyere C."/>
            <person name="Billault A."/>
            <person name="Segurens B."/>
            <person name="Gouyvenoux M."/>
            <person name="Ugarte E."/>
            <person name="Cattonaro F."/>
            <person name="Anthouard V."/>
            <person name="Vico V."/>
            <person name="Del Fabbro C."/>
            <person name="Alaux M."/>
            <person name="Di Gaspero G."/>
            <person name="Dumas V."/>
            <person name="Felice N."/>
            <person name="Paillard S."/>
            <person name="Juman I."/>
            <person name="Moroldo M."/>
            <person name="Scalabrin S."/>
            <person name="Canaguier A."/>
            <person name="Le Clainche I."/>
            <person name="Malacrida G."/>
            <person name="Durand E."/>
            <person name="Pesole G."/>
            <person name="Laucou V."/>
            <person name="Chatelet P."/>
            <person name="Merdinoglu D."/>
            <person name="Delledonne M."/>
            <person name="Pezzotti M."/>
            <person name="Lecharny A."/>
            <person name="Scarpelli C."/>
            <person name="Artiguenave F."/>
            <person name="Pe M.E."/>
            <person name="Valle G."/>
            <person name="Morgante M."/>
            <person name="Caboche M."/>
            <person name="Adam-Blondon A.-F."/>
            <person name="Weissenbach J."/>
            <person name="Quetier F."/>
            <person name="Wincker P."/>
        </authorList>
    </citation>
    <scope>NUCLEOTIDE SEQUENCE [LARGE SCALE GENOMIC DNA]</scope>
    <source>
        <strain evidence="3">cv. Pinot noir / PN40024</strain>
    </source>
</reference>
<keyword evidence="3" id="KW-1185">Reference proteome</keyword>
<dbReference type="Proteomes" id="UP000009183">
    <property type="component" value="Chromosome 2"/>
</dbReference>
<sequence>MLARLATEARQIFRQNPQHLDSLDNNPSIPWEFNDANKEKLERVQLRIADQKMKPQDAGYYDGQNLSNGNAISGGRIEGT</sequence>
<protein>
    <submittedName>
        <fullName evidence="2">Uncharacterized protein</fullName>
    </submittedName>
</protein>
<organism evidence="2 3">
    <name type="scientific">Vitis vinifera</name>
    <name type="common">Grape</name>
    <dbReference type="NCBI Taxonomy" id="29760"/>
    <lineage>
        <taxon>Eukaryota</taxon>
        <taxon>Viridiplantae</taxon>
        <taxon>Streptophyta</taxon>
        <taxon>Embryophyta</taxon>
        <taxon>Tracheophyta</taxon>
        <taxon>Spermatophyta</taxon>
        <taxon>Magnoliopsida</taxon>
        <taxon>eudicotyledons</taxon>
        <taxon>Gunneridae</taxon>
        <taxon>Pentapetalae</taxon>
        <taxon>rosids</taxon>
        <taxon>Vitales</taxon>
        <taxon>Vitaceae</taxon>
        <taxon>Viteae</taxon>
        <taxon>Vitis</taxon>
    </lineage>
</organism>
<dbReference type="PaxDb" id="29760-VIT_02s0012g01500.t01"/>
<dbReference type="EMBL" id="FN596247">
    <property type="protein sequence ID" value="CCB57890.1"/>
    <property type="molecule type" value="Genomic_DNA"/>
</dbReference>
<accession>F6HT80</accession>
<proteinExistence type="predicted"/>
<gene>
    <name evidence="2" type="ordered locus">VIT_02s0012g01500</name>
</gene>
<evidence type="ECO:0000313" key="3">
    <source>
        <dbReference type="Proteomes" id="UP000009183"/>
    </source>
</evidence>
<dbReference type="STRING" id="29760.F6HT80"/>
<feature type="region of interest" description="Disordered" evidence="1">
    <location>
        <begin position="55"/>
        <end position="80"/>
    </location>
</feature>
<dbReference type="HOGENOM" id="CLU_2594687_0_0_1"/>
<name>F6HT80_VITVI</name>